<dbReference type="Proteomes" id="UP001191082">
    <property type="component" value="Unassembled WGS sequence"/>
</dbReference>
<evidence type="ECO:0000313" key="2">
    <source>
        <dbReference type="Proteomes" id="UP001191082"/>
    </source>
</evidence>
<gene>
    <name evidence="1" type="ORF">FGK64_02805</name>
</gene>
<keyword evidence="2" id="KW-1185">Reference proteome</keyword>
<accession>A0ABY2XEX7</accession>
<evidence type="ECO:0000313" key="1">
    <source>
        <dbReference type="EMBL" id="TMV14925.1"/>
    </source>
</evidence>
<protein>
    <submittedName>
        <fullName evidence="1">Uncharacterized protein</fullName>
    </submittedName>
</protein>
<comment type="caution">
    <text evidence="1">The sequence shown here is derived from an EMBL/GenBank/DDBJ whole genome shotgun (WGS) entry which is preliminary data.</text>
</comment>
<sequence>MRFFYALAAGLNDKHELRFLPTAAESNAFIHKVMKTYGGQRLMARVTDTVSRKLLSSPLSELYRRADLDPSRGSGLV</sequence>
<name>A0ABY2XEX7_9RHOB</name>
<dbReference type="RefSeq" id="WP_138862277.1">
    <property type="nucleotide sequence ID" value="NZ_VCPC01000001.1"/>
</dbReference>
<organism evidence="1 2">
    <name type="scientific">Arenibacterium halophilum</name>
    <dbReference type="NCBI Taxonomy" id="2583821"/>
    <lineage>
        <taxon>Bacteria</taxon>
        <taxon>Pseudomonadati</taxon>
        <taxon>Pseudomonadota</taxon>
        <taxon>Alphaproteobacteria</taxon>
        <taxon>Rhodobacterales</taxon>
        <taxon>Paracoccaceae</taxon>
        <taxon>Arenibacterium</taxon>
    </lineage>
</organism>
<dbReference type="EMBL" id="VCPC01000001">
    <property type="protein sequence ID" value="TMV14925.1"/>
    <property type="molecule type" value="Genomic_DNA"/>
</dbReference>
<proteinExistence type="predicted"/>
<reference evidence="1 2" key="1">
    <citation type="submission" date="2019-05" db="EMBL/GenBank/DDBJ databases">
        <title>Marivita sp. nov. isolated from sea sediment.</title>
        <authorList>
            <person name="Kim W."/>
        </authorList>
    </citation>
    <scope>NUCLEOTIDE SEQUENCE [LARGE SCALE GENOMIC DNA]</scope>
    <source>
        <strain evidence="1 2">CAU 1492</strain>
    </source>
</reference>